<dbReference type="Proteomes" id="UP000266066">
    <property type="component" value="Unassembled WGS sequence"/>
</dbReference>
<keyword evidence="1" id="KW-0328">Glycosyltransferase</keyword>
<dbReference type="SUPFAM" id="SSF53448">
    <property type="entry name" value="Nucleotide-diphospho-sugar transferases"/>
    <property type="match status" value="1"/>
</dbReference>
<dbReference type="CDD" id="cd00761">
    <property type="entry name" value="Glyco_tranf_GTA_type"/>
    <property type="match status" value="1"/>
</dbReference>
<gene>
    <name evidence="4" type="ORF">DWY38_10210</name>
</gene>
<evidence type="ECO:0000313" key="4">
    <source>
        <dbReference type="EMBL" id="RGR53853.1"/>
    </source>
</evidence>
<dbReference type="InterPro" id="IPR029044">
    <property type="entry name" value="Nucleotide-diphossugar_trans"/>
</dbReference>
<comment type="caution">
    <text evidence="4">The sequence shown here is derived from an EMBL/GenBank/DDBJ whole genome shotgun (WGS) entry which is preliminary data.</text>
</comment>
<evidence type="ECO:0000256" key="2">
    <source>
        <dbReference type="ARBA" id="ARBA00022679"/>
    </source>
</evidence>
<sequence>MKPLISVILPIYNVAQFLPRCIESVCSQTYDNLEIILVDDGSPDDCGDICDKYAEKDNRIVVVHKQNGGLSDARNKGAEIANGEYITFIDSDDYVTDTYVEYLYSLIEKYHTRMSLCTHTVVFEKGNNIIYGNGKDEVLTTEICLERMLYDDVINTSAWAKLYETEMVRKFPYPVGKLFEDIATTYKFFMECGTIACGYKSQYFYMLRSSSIVYQKFNMKKLELLEMTDIMAKDVLKEYPQLKTAIRRRQLYARFSTLNQFQNVNGYKNEKKELISYIRKNKDCVIKNSKAPKRDKLAVIALSFGYPVYKLCWKLAGK</sequence>
<feature type="domain" description="Glycosyltransferase 2-like" evidence="3">
    <location>
        <begin position="6"/>
        <end position="132"/>
    </location>
</feature>
<evidence type="ECO:0000256" key="1">
    <source>
        <dbReference type="ARBA" id="ARBA00022676"/>
    </source>
</evidence>
<reference evidence="4 5" key="1">
    <citation type="submission" date="2018-08" db="EMBL/GenBank/DDBJ databases">
        <title>A genome reference for cultivated species of the human gut microbiota.</title>
        <authorList>
            <person name="Zou Y."/>
            <person name="Xue W."/>
            <person name="Luo G."/>
        </authorList>
    </citation>
    <scope>NUCLEOTIDE SEQUENCE [LARGE SCALE GENOMIC DNA]</scope>
    <source>
        <strain evidence="4 5">AF25-15</strain>
    </source>
</reference>
<dbReference type="Gene3D" id="3.90.550.10">
    <property type="entry name" value="Spore Coat Polysaccharide Biosynthesis Protein SpsA, Chain A"/>
    <property type="match status" value="1"/>
</dbReference>
<dbReference type="PANTHER" id="PTHR22916:SF51">
    <property type="entry name" value="GLYCOSYLTRANSFERASE EPSH-RELATED"/>
    <property type="match status" value="1"/>
</dbReference>
<name>A0A395UZ86_9FIRM</name>
<proteinExistence type="predicted"/>
<dbReference type="AlphaFoldDB" id="A0A395UZ86"/>
<dbReference type="PANTHER" id="PTHR22916">
    <property type="entry name" value="GLYCOSYLTRANSFERASE"/>
    <property type="match status" value="1"/>
</dbReference>
<dbReference type="RefSeq" id="WP_015517238.1">
    <property type="nucleotide sequence ID" value="NZ_JBPDJD010000002.1"/>
</dbReference>
<organism evidence="4 5">
    <name type="scientific">Agathobacter rectalis</name>
    <dbReference type="NCBI Taxonomy" id="39491"/>
    <lineage>
        <taxon>Bacteria</taxon>
        <taxon>Bacillati</taxon>
        <taxon>Bacillota</taxon>
        <taxon>Clostridia</taxon>
        <taxon>Lachnospirales</taxon>
        <taxon>Lachnospiraceae</taxon>
        <taxon>Agathobacter</taxon>
    </lineage>
</organism>
<accession>A0A395UZ86</accession>
<evidence type="ECO:0000313" key="5">
    <source>
        <dbReference type="Proteomes" id="UP000266066"/>
    </source>
</evidence>
<keyword evidence="2 4" id="KW-0808">Transferase</keyword>
<dbReference type="EMBL" id="QRUJ01000010">
    <property type="protein sequence ID" value="RGR53853.1"/>
    <property type="molecule type" value="Genomic_DNA"/>
</dbReference>
<dbReference type="InterPro" id="IPR001173">
    <property type="entry name" value="Glyco_trans_2-like"/>
</dbReference>
<evidence type="ECO:0000259" key="3">
    <source>
        <dbReference type="Pfam" id="PF00535"/>
    </source>
</evidence>
<protein>
    <submittedName>
        <fullName evidence="4">Glycosyltransferase</fullName>
    </submittedName>
</protein>
<dbReference type="Pfam" id="PF00535">
    <property type="entry name" value="Glycos_transf_2"/>
    <property type="match status" value="1"/>
</dbReference>
<dbReference type="GO" id="GO:0016757">
    <property type="term" value="F:glycosyltransferase activity"/>
    <property type="evidence" value="ECO:0007669"/>
    <property type="project" value="UniProtKB-KW"/>
</dbReference>